<reference evidence="1 2" key="1">
    <citation type="submission" date="2024-04" db="EMBL/GenBank/DDBJ databases">
        <title>Phyllosticta paracitricarpa is synonymous to the EU quarantine fungus P. citricarpa based on phylogenomic analyses.</title>
        <authorList>
            <consortium name="Lawrence Berkeley National Laboratory"/>
            <person name="Van ingen-buijs V.A."/>
            <person name="Van westerhoven A.C."/>
            <person name="Haridas S."/>
            <person name="Skiadas P."/>
            <person name="Martin F."/>
            <person name="Groenewald J.Z."/>
            <person name="Crous P.W."/>
            <person name="Seidl M.F."/>
        </authorList>
    </citation>
    <scope>NUCLEOTIDE SEQUENCE [LARGE SCALE GENOMIC DNA]</scope>
    <source>
        <strain evidence="1 2">CPC 17464</strain>
    </source>
</reference>
<keyword evidence="2" id="KW-1185">Reference proteome</keyword>
<comment type="caution">
    <text evidence="1">The sequence shown here is derived from an EMBL/GenBank/DDBJ whole genome shotgun (WGS) entry which is preliminary data.</text>
</comment>
<dbReference type="RefSeq" id="XP_066655006.1">
    <property type="nucleotide sequence ID" value="XM_066795592.1"/>
</dbReference>
<dbReference type="EMBL" id="JBBPEH010000006">
    <property type="protein sequence ID" value="KAK7536855.1"/>
    <property type="molecule type" value="Genomic_DNA"/>
</dbReference>
<organism evidence="1 2">
    <name type="scientific">Phyllosticta citribraziliensis</name>
    <dbReference type="NCBI Taxonomy" id="989973"/>
    <lineage>
        <taxon>Eukaryota</taxon>
        <taxon>Fungi</taxon>
        <taxon>Dikarya</taxon>
        <taxon>Ascomycota</taxon>
        <taxon>Pezizomycotina</taxon>
        <taxon>Dothideomycetes</taxon>
        <taxon>Dothideomycetes incertae sedis</taxon>
        <taxon>Botryosphaeriales</taxon>
        <taxon>Phyllostictaceae</taxon>
        <taxon>Phyllosticta</taxon>
    </lineage>
</organism>
<evidence type="ECO:0000313" key="1">
    <source>
        <dbReference type="EMBL" id="KAK7536855.1"/>
    </source>
</evidence>
<sequence>MPCERHARLPAYTTAMCASCSSWCLTLNYVCCRIRTAFSMVSPSINPSHLSASLPPSAPRVESSHARSALPYDTLRCLPLWFPVCPLPPFPFARSSARRLLIPPQLKTGKNDGSAATRAHCFAFCFALCTVVARRCGGAGCGLGGGTEEATAEAQLGSGIARAECGAARRLPGSGWRVRVVGWWLFPAAQQSRAAPRSYVHVGL</sequence>
<dbReference type="Proteomes" id="UP001360953">
    <property type="component" value="Unassembled WGS sequence"/>
</dbReference>
<gene>
    <name evidence="1" type="ORF">J3D65DRAFT_355922</name>
</gene>
<dbReference type="GeneID" id="92028498"/>
<accession>A0ABR1LQ39</accession>
<proteinExistence type="predicted"/>
<protein>
    <submittedName>
        <fullName evidence="1">Uncharacterized protein</fullName>
    </submittedName>
</protein>
<evidence type="ECO:0000313" key="2">
    <source>
        <dbReference type="Proteomes" id="UP001360953"/>
    </source>
</evidence>
<name>A0ABR1LQ39_9PEZI</name>